<organism evidence="2 3">
    <name type="scientific">Cuscuta europaea</name>
    <name type="common">European dodder</name>
    <dbReference type="NCBI Taxonomy" id="41803"/>
    <lineage>
        <taxon>Eukaryota</taxon>
        <taxon>Viridiplantae</taxon>
        <taxon>Streptophyta</taxon>
        <taxon>Embryophyta</taxon>
        <taxon>Tracheophyta</taxon>
        <taxon>Spermatophyta</taxon>
        <taxon>Magnoliopsida</taxon>
        <taxon>eudicotyledons</taxon>
        <taxon>Gunneridae</taxon>
        <taxon>Pentapetalae</taxon>
        <taxon>asterids</taxon>
        <taxon>lamiids</taxon>
        <taxon>Solanales</taxon>
        <taxon>Convolvulaceae</taxon>
        <taxon>Cuscuteae</taxon>
        <taxon>Cuscuta</taxon>
        <taxon>Cuscuta subgen. Cuscuta</taxon>
    </lineage>
</organism>
<reference evidence="2" key="1">
    <citation type="submission" date="2022-07" db="EMBL/GenBank/DDBJ databases">
        <authorList>
            <person name="Macas J."/>
            <person name="Novak P."/>
            <person name="Neumann P."/>
        </authorList>
    </citation>
    <scope>NUCLEOTIDE SEQUENCE</scope>
</reference>
<dbReference type="Proteomes" id="UP001152484">
    <property type="component" value="Unassembled WGS sequence"/>
</dbReference>
<dbReference type="AlphaFoldDB" id="A0A9P1E2E8"/>
<sequence length="104" mass="11968">MESFGSEVVPQNDGVLFFAFNVSFLETLYLLRDIDISKYNKVNTRDVNIIHPSVSLGRTLHDIKTINTILGYTAVVNWLDEAAFYYFNLKMNFHYSSMGLMAFL</sequence>
<dbReference type="EMBL" id="CAMAPE010000008">
    <property type="protein sequence ID" value="CAH9073221.1"/>
    <property type="molecule type" value="Genomic_DNA"/>
</dbReference>
<evidence type="ECO:0000256" key="1">
    <source>
        <dbReference type="SAM" id="Phobius"/>
    </source>
</evidence>
<protein>
    <submittedName>
        <fullName evidence="2">Uncharacterized protein</fullName>
    </submittedName>
</protein>
<evidence type="ECO:0000313" key="2">
    <source>
        <dbReference type="EMBL" id="CAH9073221.1"/>
    </source>
</evidence>
<comment type="caution">
    <text evidence="2">The sequence shown here is derived from an EMBL/GenBank/DDBJ whole genome shotgun (WGS) entry which is preliminary data.</text>
</comment>
<proteinExistence type="predicted"/>
<evidence type="ECO:0000313" key="3">
    <source>
        <dbReference type="Proteomes" id="UP001152484"/>
    </source>
</evidence>
<keyword evidence="1" id="KW-0812">Transmembrane</keyword>
<name>A0A9P1E2E8_CUSEU</name>
<keyword evidence="3" id="KW-1185">Reference proteome</keyword>
<accession>A0A9P1E2E8</accession>
<keyword evidence="1" id="KW-1133">Transmembrane helix</keyword>
<keyword evidence="1" id="KW-0472">Membrane</keyword>
<gene>
    <name evidence="2" type="ORF">CEURO_LOCUS4708</name>
</gene>
<feature type="transmembrane region" description="Helical" evidence="1">
    <location>
        <begin position="14"/>
        <end position="31"/>
    </location>
</feature>